<dbReference type="InterPro" id="IPR044210">
    <property type="entry name" value="Tfc3-like"/>
</dbReference>
<feature type="region of interest" description="Disordered" evidence="8">
    <location>
        <begin position="898"/>
        <end position="922"/>
    </location>
</feature>
<dbReference type="PROSITE" id="PS50841">
    <property type="entry name" value="DIX"/>
    <property type="match status" value="1"/>
</dbReference>
<keyword evidence="4" id="KW-0238">DNA-binding</keyword>
<evidence type="ECO:0000259" key="9">
    <source>
        <dbReference type="PROSITE" id="PS50132"/>
    </source>
</evidence>
<organism evidence="11 12">
    <name type="scientific">Hemibagrus guttatus</name>
    <dbReference type="NCBI Taxonomy" id="175788"/>
    <lineage>
        <taxon>Eukaryota</taxon>
        <taxon>Metazoa</taxon>
        <taxon>Chordata</taxon>
        <taxon>Craniata</taxon>
        <taxon>Vertebrata</taxon>
        <taxon>Euteleostomi</taxon>
        <taxon>Actinopterygii</taxon>
        <taxon>Neopterygii</taxon>
        <taxon>Teleostei</taxon>
        <taxon>Ostariophysi</taxon>
        <taxon>Siluriformes</taxon>
        <taxon>Bagridae</taxon>
        <taxon>Hemibagrus</taxon>
    </lineage>
</organism>
<feature type="region of interest" description="Disordered" evidence="8">
    <location>
        <begin position="1010"/>
        <end position="1090"/>
    </location>
</feature>
<dbReference type="PROSITE" id="PS50132">
    <property type="entry name" value="RGS"/>
    <property type="match status" value="1"/>
</dbReference>
<dbReference type="SUPFAM" id="SSF48097">
    <property type="entry name" value="Regulator of G-protein signaling, RGS"/>
    <property type="match status" value="1"/>
</dbReference>
<feature type="compositionally biased region" description="Basic residues" evidence="8">
    <location>
        <begin position="542"/>
        <end position="555"/>
    </location>
</feature>
<keyword evidence="3 7" id="KW-0879">Wnt signaling pathway</keyword>
<evidence type="ECO:0000256" key="5">
    <source>
        <dbReference type="ARBA" id="ARBA00023163"/>
    </source>
</evidence>
<dbReference type="SMART" id="SM00021">
    <property type="entry name" value="DAX"/>
    <property type="match status" value="1"/>
</dbReference>
<evidence type="ECO:0000256" key="1">
    <source>
        <dbReference type="ARBA" id="ARBA00004123"/>
    </source>
</evidence>
<feature type="compositionally biased region" description="Pro residues" evidence="8">
    <location>
        <begin position="1027"/>
        <end position="1041"/>
    </location>
</feature>
<evidence type="ECO:0000256" key="8">
    <source>
        <dbReference type="SAM" id="MobiDB-lite"/>
    </source>
</evidence>
<feature type="compositionally biased region" description="Basic and acidic residues" evidence="8">
    <location>
        <begin position="43"/>
        <end position="66"/>
    </location>
</feature>
<feature type="region of interest" description="Disordered" evidence="8">
    <location>
        <begin position="1546"/>
        <end position="1566"/>
    </location>
</feature>
<dbReference type="InterPro" id="IPR056467">
    <property type="entry name" value="eWH_GTF3C1"/>
</dbReference>
<dbReference type="SMART" id="SM00315">
    <property type="entry name" value="RGS"/>
    <property type="match status" value="1"/>
</dbReference>
<dbReference type="GO" id="GO:0016055">
    <property type="term" value="P:Wnt signaling pathway"/>
    <property type="evidence" value="ECO:0007669"/>
    <property type="project" value="UniProtKB-KW"/>
</dbReference>
<dbReference type="EMBL" id="JAUCMX010000025">
    <property type="protein sequence ID" value="KAK3511233.1"/>
    <property type="molecule type" value="Genomic_DNA"/>
</dbReference>
<dbReference type="InterPro" id="IPR016137">
    <property type="entry name" value="RGS"/>
</dbReference>
<dbReference type="GO" id="GO:0003677">
    <property type="term" value="F:DNA binding"/>
    <property type="evidence" value="ECO:0007669"/>
    <property type="project" value="UniProtKB-KW"/>
</dbReference>
<feature type="compositionally biased region" description="Basic and acidic residues" evidence="8">
    <location>
        <begin position="2344"/>
        <end position="2354"/>
    </location>
</feature>
<feature type="compositionally biased region" description="Basic residues" evidence="8">
    <location>
        <begin position="1681"/>
        <end position="1691"/>
    </location>
</feature>
<dbReference type="GO" id="GO:0000127">
    <property type="term" value="C:transcription factor TFIIIC complex"/>
    <property type="evidence" value="ECO:0007669"/>
    <property type="project" value="InterPro"/>
</dbReference>
<dbReference type="SUPFAM" id="SSF54236">
    <property type="entry name" value="Ubiquitin-like"/>
    <property type="match status" value="1"/>
</dbReference>
<feature type="compositionally biased region" description="Basic and acidic residues" evidence="8">
    <location>
        <begin position="1272"/>
        <end position="1284"/>
    </location>
</feature>
<feature type="region of interest" description="Disordered" evidence="8">
    <location>
        <begin position="538"/>
        <end position="560"/>
    </location>
</feature>
<dbReference type="Gene3D" id="1.10.167.10">
    <property type="entry name" value="Regulator of G-protein Signalling 4, domain 2"/>
    <property type="match status" value="1"/>
</dbReference>
<evidence type="ECO:0000256" key="4">
    <source>
        <dbReference type="ARBA" id="ARBA00023125"/>
    </source>
</evidence>
<keyword evidence="5" id="KW-0804">Transcription</keyword>
<dbReference type="Gene3D" id="2.40.240.130">
    <property type="match status" value="1"/>
</dbReference>
<name>A0AAE0UMZ0_9TELE</name>
<dbReference type="Pfam" id="PF04182">
    <property type="entry name" value="B-block_TFIIIC"/>
    <property type="match status" value="1"/>
</dbReference>
<keyword evidence="6" id="KW-0539">Nucleus</keyword>
<dbReference type="Gene3D" id="1.10.196.10">
    <property type="match status" value="1"/>
</dbReference>
<dbReference type="PRINTS" id="PR01301">
    <property type="entry name" value="RGSPROTEIN"/>
</dbReference>
<dbReference type="Pfam" id="PF00778">
    <property type="entry name" value="DIX"/>
    <property type="match status" value="1"/>
</dbReference>
<dbReference type="Pfam" id="PF24101">
    <property type="entry name" value="WHD_GTF3C1"/>
    <property type="match status" value="1"/>
</dbReference>
<evidence type="ECO:0000313" key="12">
    <source>
        <dbReference type="Proteomes" id="UP001274896"/>
    </source>
</evidence>
<evidence type="ECO:0000313" key="11">
    <source>
        <dbReference type="EMBL" id="KAK3511233.1"/>
    </source>
</evidence>
<dbReference type="InterPro" id="IPR029071">
    <property type="entry name" value="Ubiquitin-like_domsf"/>
</dbReference>
<feature type="domain" description="DIX" evidence="10">
    <location>
        <begin position="468"/>
        <end position="550"/>
    </location>
</feature>
<dbReference type="Proteomes" id="UP001274896">
    <property type="component" value="Unassembled WGS sequence"/>
</dbReference>
<evidence type="ECO:0000259" key="10">
    <source>
        <dbReference type="PROSITE" id="PS50841"/>
    </source>
</evidence>
<sequence>MIDGTEPEFLVHRMMTRRAPRHHGDAVSHFGQGVLRPPVPGEEIVKSDAVRPESYEPEGRASSDHAHPSWAESLNALLDDQDGISLFRDFLAQEGRADIIDFWLACSGFQLAFSAPLSCSSSSTDVLNKRRLKLAKAIYRKYIISGGTVAKKIKPDTKSFIHERVCHSQLDSALFQQAKQEVQELMEVEVYPVFLKSHVFLKYTQEICTENHTWELNSHKQETGNDQKVQEANSKQEVNGLTPEMGNDKQEVNNQVQEPKSGKQEVLRFLPELVEKREWAGSKIASANHKRPEDWEAGYKLKHRTILGSVKADAHKTSLFHKLHIHHIPKDIHAEPHKFAADLISRLELVQSERENWKRVEEHLHPVSTENNAEVSTASSLCPSHLVPAHHGSSHSTVQLCDAHAENPEIILDQPGQSVMKTPGWSSATTHTHIHTCPQNSDTWHYVDMAGTNQSEALAHSSRRKCVCESTTVAYYFCGEPIPYRTTVKGRVVTLAHFRELLTKKGAYRFFFKKASDEFDCGVVYEEMAAAVTSASTAEKEKKKKKKKKSKRRRESRNSRRTACFPRLLRCNWLVSLRLSGLESRQPAFPLTLDAMTRDYVWRFLVSCPDEVSFYLLPQDRPPITLYDRFLEIDPETGIQELRGVPQQNEDVYPASVVLDDPGGNQGSCFYYRERKDMNSLIRTETHTPRVTLQEAHAQWAEKLVIVVSQHVRRRALIGCEGNPELKLSDLSYCILERLGRARWQGELQRDLQTIASRLDSGKIHYLRKSLDKNGLITLQSHVVRLPSGAQKHSILLLLKRFHVDRRSKYDILMESTSNILSELPNNIGIMIKLRDQLHICERTFKKMYQYMQAAKMVSVVSIPLQDLHPDAGPYKTKRGTDIRVRCLKLLKPYRKNPIDDDDDDDDENNDEDGDVPVKRNVQAQARDIERDLLAQAYEIVVTTGAKGISKPLLRGQLNIGKLESRMICRVLERNQMIKGFMEDEGRQRTTKYISKLFVEKSKLNLDFTKEKERSEKLRAPQEDTPTPDPGDTPTPVPEDMPSPGFGYCGRPPGRGRGKQATQSTVKEKSVPGAELSEVEERDDSLVNRDTSVDHAPSIITHQSQKAEENMMVFEEFGAKPEMDKDGWIFSFSLIHQKKENWVFNQTYRLLRRKNIIIEAVRNMKVIEGLYTLQKKLTDEEKQEGVNTKMCKKSILRLTRALSREGFLKMYRTTVIQDGVTKKGSTLPLGWSFVVHPSVTPDDPLVKSAIEQVRFKISSSYTVHRLRSEEDKAKALSQEGDKATPDGVNFQGKTEEKMGVKQMKDFKPSIVPGLSRSLGYQPKMPRFRVVHTFLWYLIYGHPLNTSCPTDPNAPTVPSNSEVTPDVQDIPQSPHTEVEQESADPAEHKQFTVYCNDLSWKRFVPPLPVHREFGCGWALTSDALISLPLSVYVQIIQINFKVDGLEEYLSDPVKQHYLIRFLPSSIKTRLLHRRKYFFSFYESLQRLCYMGLLQFGPTEKFMDKDQLSRLGRLRDDVTPFNTQQDVENYWFDLLCVCLNTPLGVIRPRNRHGEGGPEREEAEPDSTSGRITYESLQYTLKGGCEVIDDGVTPGDGQGAGGLDSSFYSHLKRNWLWTTHLLNKPRKPEDSHTVRLRNVLSKHPFPKSVCAVFRDGHPLVPPTVLEEEVRVRVEPSSRNQQVRGGRRQKRKRQKKETIKPPKQRRKLKNKSLCHDETDRKALMKDDETEKAVCGWNVVRDILHRDLELSQDKTSLAVGRRSRYIMKNPQTHLNYRICLAEVYQDKALVDKFMNRANNYTEPLVCAEEFNEFVSALRTKFSSSCGSSEVLLPDTKEELFNKFKVYTIGEEASQTKDLLNSVEDIHTLVLNNLIQSTLVLSNTQMKTCRAFQSFSLYSKYNQEVLQQVFLSCKKRGLLNRRRANKLLGPKKNRGVPCLPMSYQLSQHYYRYFSWRFPGTLYNDVHDLLEARGQKGRVDRPNTFCIQREKARDDGEQESGGAGGKDEDECLAPASDVEDMLVFSMDSAGGATACCLTLLTLGLVSVDVSIPQQIVVVDSTLVDNEVVKSITKELYEEEDDEGGARFEVKAHQASHTNYLLMKGYFVPGIISLRNITSMNTSQSMPAVCASACATHTHTPCSHRAIGKTHTSQFSLSLSLSVSLSDSAVFSAPSFPSFVSRMIDRQRVQGRNFLEECVSILGYNREDVEAVQEVMVTVETKKEFGIDLQALYRKCPHLEQLEKGRRRTLDQYIQDLLDCEKVLECPKVSEEPSPLTQDAPPTTTDITPEAPPSSSDLPPEALPPSHKPPIKRVLDEPDMDVVPPVKRLAMEMEEPGVEESSVKTPPPDPPTSDKEEVVHSDDASAVRMCDGVKEADVMQTKGGENAVSMEEEEEEDVLSFVARPWRVVDGSLNRSVCKGMLEALLLHIMTHPGVPEPTLLQHYSGVLQPMVVLDLLKVLEALDCVIKRCTVNLPKASLFSRPGIPKVRGHGEVSGVENVVAFYEPTVDCSIRISKLFPHESSWNRWVQLCAR</sequence>
<dbReference type="InterPro" id="IPR044926">
    <property type="entry name" value="RGS_subdomain_2"/>
</dbReference>
<feature type="region of interest" description="Disordered" evidence="8">
    <location>
        <begin position="39"/>
        <end position="66"/>
    </location>
</feature>
<reference evidence="11" key="1">
    <citation type="submission" date="2023-06" db="EMBL/GenBank/DDBJ databases">
        <title>Male Hemibagrus guttatus genome.</title>
        <authorList>
            <person name="Bian C."/>
        </authorList>
    </citation>
    <scope>NUCLEOTIDE SEQUENCE</scope>
    <source>
        <strain evidence="11">Male_cb2023</strain>
        <tissue evidence="11">Muscle</tissue>
    </source>
</reference>
<feature type="region of interest" description="Disordered" evidence="8">
    <location>
        <begin position="1668"/>
        <end position="1708"/>
    </location>
</feature>
<evidence type="ECO:0000256" key="7">
    <source>
        <dbReference type="PROSITE-ProRule" id="PRU00069"/>
    </source>
</evidence>
<dbReference type="PANTHER" id="PTHR15180:SF1">
    <property type="entry name" value="GENERAL TRANSCRIPTION FACTOR 3C POLYPEPTIDE 1"/>
    <property type="match status" value="1"/>
</dbReference>
<feature type="region of interest" description="Disordered" evidence="8">
    <location>
        <begin position="1349"/>
        <end position="1382"/>
    </location>
</feature>
<dbReference type="CDD" id="cd16169">
    <property type="entry name" value="Tau138_eWH"/>
    <property type="match status" value="1"/>
</dbReference>
<evidence type="ECO:0008006" key="13">
    <source>
        <dbReference type="Google" id="ProtNLM"/>
    </source>
</evidence>
<proteinExistence type="predicted"/>
<keyword evidence="12" id="KW-1185">Reference proteome</keyword>
<feature type="compositionally biased region" description="Basic and acidic residues" evidence="8">
    <location>
        <begin position="1010"/>
        <end position="1022"/>
    </location>
</feature>
<feature type="region of interest" description="Disordered" evidence="8">
    <location>
        <begin position="2326"/>
        <end position="2354"/>
    </location>
</feature>
<dbReference type="GO" id="GO:0005634">
    <property type="term" value="C:nucleus"/>
    <property type="evidence" value="ECO:0007669"/>
    <property type="project" value="UniProtKB-SubCell"/>
</dbReference>
<evidence type="ECO:0000256" key="3">
    <source>
        <dbReference type="ARBA" id="ARBA00022687"/>
    </source>
</evidence>
<feature type="region of interest" description="Disordered" evidence="8">
    <location>
        <begin position="2261"/>
        <end position="2311"/>
    </location>
</feature>
<gene>
    <name evidence="11" type="ORF">QTP70_033620</name>
</gene>
<dbReference type="InterPro" id="IPR024066">
    <property type="entry name" value="RGS_subdom1/3"/>
</dbReference>
<feature type="region of interest" description="Disordered" evidence="8">
    <location>
        <begin position="1272"/>
        <end position="1291"/>
    </location>
</feature>
<evidence type="ECO:0000256" key="2">
    <source>
        <dbReference type="ARBA" id="ARBA00022553"/>
    </source>
</evidence>
<feature type="domain" description="RGS" evidence="9">
    <location>
        <begin position="73"/>
        <end position="204"/>
    </location>
</feature>
<dbReference type="InterPro" id="IPR001158">
    <property type="entry name" value="DIX"/>
</dbReference>
<comment type="subcellular location">
    <subcellularLocation>
        <location evidence="1">Nucleus</location>
    </subcellularLocation>
</comment>
<dbReference type="InterPro" id="IPR035625">
    <property type="entry name" value="Tfc3-like_eWH"/>
</dbReference>
<protein>
    <recommendedName>
        <fullName evidence="13">B-block binding subunit of TFIIIC domain-containing protein</fullName>
    </recommendedName>
</protein>
<feature type="compositionally biased region" description="Polar residues" evidence="8">
    <location>
        <begin position="2267"/>
        <end position="2289"/>
    </location>
</feature>
<dbReference type="InterPro" id="IPR038207">
    <property type="entry name" value="DIX_dom_sf"/>
</dbReference>
<dbReference type="InterPro" id="IPR007309">
    <property type="entry name" value="TFIIIC_Bblock-bd"/>
</dbReference>
<accession>A0AAE0UMZ0</accession>
<feature type="compositionally biased region" description="Basic residues" evidence="8">
    <location>
        <begin position="1698"/>
        <end position="1708"/>
    </location>
</feature>
<feature type="compositionally biased region" description="Low complexity" evidence="8">
    <location>
        <begin position="1042"/>
        <end position="1052"/>
    </location>
</feature>
<dbReference type="GO" id="GO:0006384">
    <property type="term" value="P:transcription initiation at RNA polymerase III promoter"/>
    <property type="evidence" value="ECO:0007669"/>
    <property type="project" value="InterPro"/>
</dbReference>
<keyword evidence="2" id="KW-0597">Phosphoprotein</keyword>
<feature type="region of interest" description="Disordered" evidence="8">
    <location>
        <begin position="1981"/>
        <end position="2004"/>
    </location>
</feature>
<comment type="caution">
    <text evidence="11">The sequence shown here is derived from an EMBL/GenBank/DDBJ whole genome shotgun (WGS) entry which is preliminary data.</text>
</comment>
<dbReference type="InterPro" id="IPR036305">
    <property type="entry name" value="RGS_sf"/>
</dbReference>
<evidence type="ECO:0000256" key="6">
    <source>
        <dbReference type="ARBA" id="ARBA00023242"/>
    </source>
</evidence>
<dbReference type="GO" id="GO:0042791">
    <property type="term" value="P:5S class rRNA transcription by RNA polymerase III"/>
    <property type="evidence" value="ECO:0007669"/>
    <property type="project" value="TreeGrafter"/>
</dbReference>
<feature type="compositionally biased region" description="Acidic residues" evidence="8">
    <location>
        <begin position="900"/>
        <end position="915"/>
    </location>
</feature>
<dbReference type="PANTHER" id="PTHR15180">
    <property type="entry name" value="GENERAL TRANSCRIPTION FACTOR 3C POLYPEPTIDE 1"/>
    <property type="match status" value="1"/>
</dbReference>
<dbReference type="Pfam" id="PF00615">
    <property type="entry name" value="RGS"/>
    <property type="match status" value="1"/>
</dbReference>